<reference evidence="2 3" key="1">
    <citation type="journal article" date="2015" name="Genome Biol. Evol.">
        <title>The genome of winter moth (Operophtera brumata) provides a genomic perspective on sexual dimorphism and phenology.</title>
        <authorList>
            <person name="Derks M.F."/>
            <person name="Smit S."/>
            <person name="Salis L."/>
            <person name="Schijlen E."/>
            <person name="Bossers A."/>
            <person name="Mateman C."/>
            <person name="Pijl A.S."/>
            <person name="de Ridder D."/>
            <person name="Groenen M.A."/>
            <person name="Visser M.E."/>
            <person name="Megens H.J."/>
        </authorList>
    </citation>
    <scope>NUCLEOTIDE SEQUENCE [LARGE SCALE GENOMIC DNA]</scope>
    <source>
        <strain evidence="2">WM2013NL</strain>
        <tissue evidence="2">Head and thorax</tissue>
    </source>
</reference>
<dbReference type="Pfam" id="PF23055">
    <property type="entry name" value="DUF7041"/>
    <property type="match status" value="1"/>
</dbReference>
<dbReference type="PANTHER" id="PTHR33327:SF3">
    <property type="entry name" value="RNA-DIRECTED DNA POLYMERASE"/>
    <property type="match status" value="1"/>
</dbReference>
<dbReference type="AlphaFoldDB" id="A0A0L7KS03"/>
<gene>
    <name evidence="2" type="ORF">OBRU01_10271</name>
</gene>
<evidence type="ECO:0000313" key="2">
    <source>
        <dbReference type="EMBL" id="KOB65789.1"/>
    </source>
</evidence>
<dbReference type="EMBL" id="JTDY01006677">
    <property type="protein sequence ID" value="KOB65789.1"/>
    <property type="molecule type" value="Genomic_DNA"/>
</dbReference>
<dbReference type="InterPro" id="IPR055469">
    <property type="entry name" value="DUF7041"/>
</dbReference>
<accession>A0A0L7KS03</accession>
<comment type="caution">
    <text evidence="2">The sequence shown here is derived from an EMBL/GenBank/DDBJ whole genome shotgun (WGS) entry which is preliminary data.</text>
</comment>
<sequence>MQDNKDAGENADIPFNLAAVSIQSKLLPFWREYPRLWFVQFEALIDPLKTSDDNKYRYVLGQLQPTDLQQLSDILLNPPATGKFDAIKKRLLSVYEQSEIKNFKHLVSGLELGDQKPTQLLRRMRELGGNMITEDGIKIEWLNQLPQQVRVVLSVNTDSSLEMLAAMADKMLEYTGSSTVAVVSRMEPSTSADPIQQTVATQLDVLSKQLEKLTLE</sequence>
<dbReference type="PANTHER" id="PTHR33327">
    <property type="entry name" value="ENDONUCLEASE"/>
    <property type="match status" value="1"/>
</dbReference>
<keyword evidence="3" id="KW-1185">Reference proteome</keyword>
<organism evidence="2 3">
    <name type="scientific">Operophtera brumata</name>
    <name type="common">Winter moth</name>
    <name type="synonym">Phalaena brumata</name>
    <dbReference type="NCBI Taxonomy" id="104452"/>
    <lineage>
        <taxon>Eukaryota</taxon>
        <taxon>Metazoa</taxon>
        <taxon>Ecdysozoa</taxon>
        <taxon>Arthropoda</taxon>
        <taxon>Hexapoda</taxon>
        <taxon>Insecta</taxon>
        <taxon>Pterygota</taxon>
        <taxon>Neoptera</taxon>
        <taxon>Endopterygota</taxon>
        <taxon>Lepidoptera</taxon>
        <taxon>Glossata</taxon>
        <taxon>Ditrysia</taxon>
        <taxon>Geometroidea</taxon>
        <taxon>Geometridae</taxon>
        <taxon>Larentiinae</taxon>
        <taxon>Operophtera</taxon>
    </lineage>
</organism>
<name>A0A0L7KS03_OPEBR</name>
<proteinExistence type="predicted"/>
<protein>
    <recommendedName>
        <fullName evidence="1">DUF7041 domain-containing protein</fullName>
    </recommendedName>
</protein>
<feature type="domain" description="DUF7041" evidence="1">
    <location>
        <begin position="27"/>
        <end position="107"/>
    </location>
</feature>
<dbReference type="Proteomes" id="UP000037510">
    <property type="component" value="Unassembled WGS sequence"/>
</dbReference>
<dbReference type="STRING" id="104452.A0A0L7KS03"/>
<evidence type="ECO:0000259" key="1">
    <source>
        <dbReference type="Pfam" id="PF23055"/>
    </source>
</evidence>
<evidence type="ECO:0000313" key="3">
    <source>
        <dbReference type="Proteomes" id="UP000037510"/>
    </source>
</evidence>